<comment type="caution">
    <text evidence="7">The sequence shown here is derived from an EMBL/GenBank/DDBJ whole genome shotgun (WGS) entry which is preliminary data.</text>
</comment>
<proteinExistence type="inferred from homology"/>
<gene>
    <name evidence="7" type="ORF">IDM40_13640</name>
</gene>
<accession>A0ABR9P7B5</accession>
<dbReference type="InterPro" id="IPR004682">
    <property type="entry name" value="TRAP_DctP"/>
</dbReference>
<dbReference type="Gene3D" id="3.40.190.170">
    <property type="entry name" value="Bacterial extracellular solute-binding protein, family 7"/>
    <property type="match status" value="1"/>
</dbReference>
<feature type="compositionally biased region" description="Basic and acidic residues" evidence="5">
    <location>
        <begin position="332"/>
        <end position="348"/>
    </location>
</feature>
<keyword evidence="8" id="KW-1185">Reference proteome</keyword>
<dbReference type="Pfam" id="PF03480">
    <property type="entry name" value="DctP"/>
    <property type="match status" value="1"/>
</dbReference>
<sequence length="348" mass="38305">MKSHVRWCALVPAAALVLAGCSADEDTGVTTLTFTNSYSADHPHTRCGIDRVAERVEEADVGLAIDTFPGSQLGDNTESFASVMSGDIDLDVQGSAALGSSYEPIEVFDAAYAFEDVDHLFSFFDSAAAEPVKNDFEQETGAKILDLWYFGDRHFTANQPLRTPSDMEGLRMRFAESPIYLANAEALGATATTVAFEEVYLALQQGTADGQENPVTTVDADNFSEVQSHISMTAHQVGSQMIVVSGQTWDQLNEEQHEVLQDSVSQVREENRACIEESDREVLDSWGPDGPIEVVDDVDVEAFRSQAQEYFLETLEGDRLALYESFLEFEQQEPHPGSDHSPEHTENE</sequence>
<dbReference type="EMBL" id="JADBGI010000010">
    <property type="protein sequence ID" value="MBE2999745.1"/>
    <property type="molecule type" value="Genomic_DNA"/>
</dbReference>
<dbReference type="InterPro" id="IPR018389">
    <property type="entry name" value="DctP_fam"/>
</dbReference>
<dbReference type="PANTHER" id="PTHR33376">
    <property type="match status" value="1"/>
</dbReference>
<comment type="similarity">
    <text evidence="2">Belongs to the bacterial solute-binding protein 7 family.</text>
</comment>
<reference evidence="7 8" key="1">
    <citation type="submission" date="2020-09" db="EMBL/GenBank/DDBJ databases">
        <title>Diversity and distribution of actinomycetes associated with coral in the coast of Hainan.</title>
        <authorList>
            <person name="Li F."/>
        </authorList>
    </citation>
    <scope>NUCLEOTIDE SEQUENCE [LARGE SCALE GENOMIC DNA]</scope>
    <source>
        <strain evidence="7 8">HNM0947</strain>
    </source>
</reference>
<dbReference type="Proteomes" id="UP000806528">
    <property type="component" value="Unassembled WGS sequence"/>
</dbReference>
<comment type="subcellular location">
    <subcellularLocation>
        <location evidence="1">Cell envelope</location>
    </subcellularLocation>
</comment>
<feature type="signal peptide" evidence="6">
    <location>
        <begin position="1"/>
        <end position="23"/>
    </location>
</feature>
<name>A0ABR9P7B5_9ACTN</name>
<keyword evidence="3" id="KW-0813">Transport</keyword>
<dbReference type="PANTHER" id="PTHR33376:SF4">
    <property type="entry name" value="SIALIC ACID-BINDING PERIPLASMIC PROTEIN SIAP"/>
    <property type="match status" value="1"/>
</dbReference>
<evidence type="ECO:0000313" key="7">
    <source>
        <dbReference type="EMBL" id="MBE2999745.1"/>
    </source>
</evidence>
<evidence type="ECO:0000256" key="3">
    <source>
        <dbReference type="ARBA" id="ARBA00022448"/>
    </source>
</evidence>
<evidence type="ECO:0000256" key="1">
    <source>
        <dbReference type="ARBA" id="ARBA00004196"/>
    </source>
</evidence>
<feature type="region of interest" description="Disordered" evidence="5">
    <location>
        <begin position="329"/>
        <end position="348"/>
    </location>
</feature>
<evidence type="ECO:0000313" key="8">
    <source>
        <dbReference type="Proteomes" id="UP000806528"/>
    </source>
</evidence>
<dbReference type="InterPro" id="IPR038404">
    <property type="entry name" value="TRAP_DctP_sf"/>
</dbReference>
<dbReference type="PROSITE" id="PS51257">
    <property type="entry name" value="PROKAR_LIPOPROTEIN"/>
    <property type="match status" value="1"/>
</dbReference>
<evidence type="ECO:0000256" key="6">
    <source>
        <dbReference type="SAM" id="SignalP"/>
    </source>
</evidence>
<protein>
    <submittedName>
        <fullName evidence="7">DctP family TRAP transporter solute-binding subunit</fullName>
    </submittedName>
</protein>
<keyword evidence="4 6" id="KW-0732">Signal</keyword>
<evidence type="ECO:0000256" key="5">
    <source>
        <dbReference type="SAM" id="MobiDB-lite"/>
    </source>
</evidence>
<evidence type="ECO:0000256" key="2">
    <source>
        <dbReference type="ARBA" id="ARBA00009023"/>
    </source>
</evidence>
<dbReference type="RefSeq" id="WP_193122368.1">
    <property type="nucleotide sequence ID" value="NZ_JADBGI010000010.1"/>
</dbReference>
<dbReference type="NCBIfam" id="NF037995">
    <property type="entry name" value="TRAP_S1"/>
    <property type="match status" value="1"/>
</dbReference>
<evidence type="ECO:0000256" key="4">
    <source>
        <dbReference type="ARBA" id="ARBA00022729"/>
    </source>
</evidence>
<dbReference type="NCBIfam" id="TIGR00787">
    <property type="entry name" value="dctP"/>
    <property type="match status" value="1"/>
</dbReference>
<organism evidence="7 8">
    <name type="scientific">Nocardiopsis coralli</name>
    <dbReference type="NCBI Taxonomy" id="2772213"/>
    <lineage>
        <taxon>Bacteria</taxon>
        <taxon>Bacillati</taxon>
        <taxon>Actinomycetota</taxon>
        <taxon>Actinomycetes</taxon>
        <taxon>Streptosporangiales</taxon>
        <taxon>Nocardiopsidaceae</taxon>
        <taxon>Nocardiopsis</taxon>
    </lineage>
</organism>
<feature type="chain" id="PRO_5045799828" evidence="6">
    <location>
        <begin position="24"/>
        <end position="348"/>
    </location>
</feature>